<evidence type="ECO:0000256" key="1">
    <source>
        <dbReference type="SAM" id="MobiDB-lite"/>
    </source>
</evidence>
<feature type="region of interest" description="Disordered" evidence="1">
    <location>
        <begin position="94"/>
        <end position="151"/>
    </location>
</feature>
<evidence type="ECO:0000313" key="3">
    <source>
        <dbReference type="Proteomes" id="UP000054560"/>
    </source>
</evidence>
<protein>
    <submittedName>
        <fullName evidence="2">Uncharacterized protein</fullName>
    </submittedName>
</protein>
<dbReference type="AlphaFoldDB" id="A0A0L0GG21"/>
<dbReference type="GeneID" id="25900647"/>
<name>A0A0L0GG21_9EUKA</name>
<feature type="compositionally biased region" description="Polar residues" evidence="1">
    <location>
        <begin position="94"/>
        <end position="107"/>
    </location>
</feature>
<feature type="compositionally biased region" description="Polar residues" evidence="1">
    <location>
        <begin position="129"/>
        <end position="140"/>
    </location>
</feature>
<keyword evidence="3" id="KW-1185">Reference proteome</keyword>
<proteinExistence type="predicted"/>
<dbReference type="RefSeq" id="XP_014161673.1">
    <property type="nucleotide sequence ID" value="XM_014306198.1"/>
</dbReference>
<accession>A0A0L0GG21</accession>
<dbReference type="Proteomes" id="UP000054560">
    <property type="component" value="Unassembled WGS sequence"/>
</dbReference>
<organism evidence="2 3">
    <name type="scientific">Sphaeroforma arctica JP610</name>
    <dbReference type="NCBI Taxonomy" id="667725"/>
    <lineage>
        <taxon>Eukaryota</taxon>
        <taxon>Ichthyosporea</taxon>
        <taxon>Ichthyophonida</taxon>
        <taxon>Sphaeroforma</taxon>
    </lineage>
</organism>
<dbReference type="EMBL" id="KQ241599">
    <property type="protein sequence ID" value="KNC87771.1"/>
    <property type="molecule type" value="Genomic_DNA"/>
</dbReference>
<evidence type="ECO:0000313" key="2">
    <source>
        <dbReference type="EMBL" id="KNC87771.1"/>
    </source>
</evidence>
<gene>
    <name evidence="2" type="ORF">SARC_00143</name>
</gene>
<sequence length="176" mass="19219">MMRLPKCSTHCRVALGFIKITQRPSAHTHAIVNQVYNKATRAQYITSSTCSSLQTSVCDSLSRGTSTCTSSRARGFHTQVALNAAKPKSVLYDQTNNPAHKTQGRSNRGSDAKNRIGTGGMRPRKPTRFGSNTSKTYSGHSTDKVGGAEAKKEKFVYNTVKPAGAGKTWERYYPKS</sequence>
<reference evidence="2 3" key="1">
    <citation type="submission" date="2011-02" db="EMBL/GenBank/DDBJ databases">
        <title>The Genome Sequence of Sphaeroforma arctica JP610.</title>
        <authorList>
            <consortium name="The Broad Institute Genome Sequencing Platform"/>
            <person name="Russ C."/>
            <person name="Cuomo C."/>
            <person name="Young S.K."/>
            <person name="Zeng Q."/>
            <person name="Gargeya S."/>
            <person name="Alvarado L."/>
            <person name="Berlin A."/>
            <person name="Chapman S.B."/>
            <person name="Chen Z."/>
            <person name="Freedman E."/>
            <person name="Gellesch M."/>
            <person name="Goldberg J."/>
            <person name="Griggs A."/>
            <person name="Gujja S."/>
            <person name="Heilman E."/>
            <person name="Heiman D."/>
            <person name="Howarth C."/>
            <person name="Mehta T."/>
            <person name="Neiman D."/>
            <person name="Pearson M."/>
            <person name="Roberts A."/>
            <person name="Saif S."/>
            <person name="Shea T."/>
            <person name="Shenoy N."/>
            <person name="Sisk P."/>
            <person name="Stolte C."/>
            <person name="Sykes S."/>
            <person name="White J."/>
            <person name="Yandava C."/>
            <person name="Burger G."/>
            <person name="Gray M.W."/>
            <person name="Holland P.W.H."/>
            <person name="King N."/>
            <person name="Lang F.B.F."/>
            <person name="Roger A.J."/>
            <person name="Ruiz-Trillo I."/>
            <person name="Haas B."/>
            <person name="Nusbaum C."/>
            <person name="Birren B."/>
        </authorList>
    </citation>
    <scope>NUCLEOTIDE SEQUENCE [LARGE SCALE GENOMIC DNA]</scope>
    <source>
        <strain evidence="2 3">JP610</strain>
    </source>
</reference>